<gene>
    <name evidence="3" type="ORF">B0T17DRAFT_573858</name>
</gene>
<dbReference type="InterPro" id="IPR054539">
    <property type="entry name" value="Beta-prop_PDH"/>
</dbReference>
<dbReference type="Gene3D" id="2.120.10.30">
    <property type="entry name" value="TolB, C-terminal domain"/>
    <property type="match status" value="1"/>
</dbReference>
<feature type="domain" description="Pyrroloquinoline quinone-dependent pyranose dehydrogenase beta-propeller" evidence="2">
    <location>
        <begin position="40"/>
        <end position="433"/>
    </location>
</feature>
<feature type="chain" id="PRO_5041342758" description="Pyrroloquinoline quinone-dependent pyranose dehydrogenase beta-propeller domain-containing protein" evidence="1">
    <location>
        <begin position="24"/>
        <end position="486"/>
    </location>
</feature>
<name>A0AA40C8C7_9PEZI</name>
<dbReference type="EMBL" id="JAULSR010000002">
    <property type="protein sequence ID" value="KAK0628745.1"/>
    <property type="molecule type" value="Genomic_DNA"/>
</dbReference>
<dbReference type="Pfam" id="PF22807">
    <property type="entry name" value="TrAA12"/>
    <property type="match status" value="1"/>
</dbReference>
<evidence type="ECO:0000259" key="2">
    <source>
        <dbReference type="Pfam" id="PF22807"/>
    </source>
</evidence>
<reference evidence="3" key="1">
    <citation type="submission" date="2023-06" db="EMBL/GenBank/DDBJ databases">
        <title>Genome-scale phylogeny and comparative genomics of the fungal order Sordariales.</title>
        <authorList>
            <consortium name="Lawrence Berkeley National Laboratory"/>
            <person name="Hensen N."/>
            <person name="Bonometti L."/>
            <person name="Westerberg I."/>
            <person name="Brannstrom I.O."/>
            <person name="Guillou S."/>
            <person name="Cros-Aarteil S."/>
            <person name="Calhoun S."/>
            <person name="Haridas S."/>
            <person name="Kuo A."/>
            <person name="Mondo S."/>
            <person name="Pangilinan J."/>
            <person name="Riley R."/>
            <person name="LaButti K."/>
            <person name="Andreopoulos B."/>
            <person name="Lipzen A."/>
            <person name="Chen C."/>
            <person name="Yanf M."/>
            <person name="Daum C."/>
            <person name="Ng V."/>
            <person name="Clum A."/>
            <person name="Steindorff A."/>
            <person name="Ohm R."/>
            <person name="Martin F."/>
            <person name="Silar P."/>
            <person name="Natvig D."/>
            <person name="Lalanne C."/>
            <person name="Gautier V."/>
            <person name="Ament-velasquez S.L."/>
            <person name="Kruys A."/>
            <person name="Hutchinson M.I."/>
            <person name="Powell A.J."/>
            <person name="Barry K."/>
            <person name="Miller A.N."/>
            <person name="Grigoriev I.V."/>
            <person name="Debuchy R."/>
            <person name="Gladieux P."/>
            <person name="Thoren M.H."/>
            <person name="Johannesson H."/>
        </authorList>
    </citation>
    <scope>NUCLEOTIDE SEQUENCE</scope>
    <source>
        <strain evidence="3">SMH3391-2</strain>
    </source>
</reference>
<dbReference type="InterPro" id="IPR011041">
    <property type="entry name" value="Quinoprot_gluc/sorb_DH_b-prop"/>
</dbReference>
<evidence type="ECO:0000313" key="4">
    <source>
        <dbReference type="Proteomes" id="UP001174934"/>
    </source>
</evidence>
<keyword evidence="4" id="KW-1185">Reference proteome</keyword>
<evidence type="ECO:0000256" key="1">
    <source>
        <dbReference type="SAM" id="SignalP"/>
    </source>
</evidence>
<dbReference type="AlphaFoldDB" id="A0AA40C8C7"/>
<feature type="signal peptide" evidence="1">
    <location>
        <begin position="1"/>
        <end position="23"/>
    </location>
</feature>
<evidence type="ECO:0000313" key="3">
    <source>
        <dbReference type="EMBL" id="KAK0628745.1"/>
    </source>
</evidence>
<protein>
    <recommendedName>
        <fullName evidence="2">Pyrroloquinoline quinone-dependent pyranose dehydrogenase beta-propeller domain-containing protein</fullName>
    </recommendedName>
</protein>
<accession>A0AA40C8C7</accession>
<keyword evidence="1" id="KW-0732">Signal</keyword>
<comment type="caution">
    <text evidence="3">The sequence shown here is derived from an EMBL/GenBank/DDBJ whole genome shotgun (WGS) entry which is preliminary data.</text>
</comment>
<organism evidence="3 4">
    <name type="scientific">Bombardia bombarda</name>
    <dbReference type="NCBI Taxonomy" id="252184"/>
    <lineage>
        <taxon>Eukaryota</taxon>
        <taxon>Fungi</taxon>
        <taxon>Dikarya</taxon>
        <taxon>Ascomycota</taxon>
        <taxon>Pezizomycotina</taxon>
        <taxon>Sordariomycetes</taxon>
        <taxon>Sordariomycetidae</taxon>
        <taxon>Sordariales</taxon>
        <taxon>Lasiosphaeriaceae</taxon>
        <taxon>Bombardia</taxon>
    </lineage>
</organism>
<proteinExistence type="predicted"/>
<sequence>MKKTNGVAAAVAAVALFASSAVGQTPSACSTVLVPTYSPPSVAPGWTAQLAVAGLTTPRSLLWDGAGGLLVVERTKGITRHTFTDYGGTCLIPDKTTLLVNNTRLNHGLALSADGKTLYASTVEAVFAWEYNERAGTVSDTPRTVVNNMTNNDIVTRTLLVSKKQPGMLLVSRGSSADENIVKAETVTNGLSQIRAFDLTRLTATSDPYDFSSSGDILGWGLRNSVGVGEHPVTGGIYAVENSIDGVTRNKQDIHETNPGEELNYLGFLNGTTKFPGPNFGYPRCFAVWNATEIPQNDGLNIGDQFAIDEDTLTDEVCAANFTAPRLTMPAHWAPLDIKFNADGSAAYISFHGSFDSTNPVGYRLSSVAFNPTTGDPVAAPDSAHDALTDILTNPASSVCPGACFRPAGLAFDNQGRIWMTSDSTGEIYVLEKSTSTPTSSASGTIVTTTGTPSSGAAGSGMLASWGQRVMGLTVAGVVGGVLAFY</sequence>
<dbReference type="Proteomes" id="UP001174934">
    <property type="component" value="Unassembled WGS sequence"/>
</dbReference>
<dbReference type="InterPro" id="IPR011042">
    <property type="entry name" value="6-blade_b-propeller_TolB-like"/>
</dbReference>
<dbReference type="SUPFAM" id="SSF50952">
    <property type="entry name" value="Soluble quinoprotein glucose dehydrogenase"/>
    <property type="match status" value="1"/>
</dbReference>